<feature type="non-terminal residue" evidence="1">
    <location>
        <position position="146"/>
    </location>
</feature>
<evidence type="ECO:0000313" key="1">
    <source>
        <dbReference type="EMBL" id="CAG8766313.1"/>
    </source>
</evidence>
<keyword evidence="2" id="KW-1185">Reference proteome</keyword>
<reference evidence="1" key="1">
    <citation type="submission" date="2021-06" db="EMBL/GenBank/DDBJ databases">
        <authorList>
            <person name="Kallberg Y."/>
            <person name="Tangrot J."/>
            <person name="Rosling A."/>
        </authorList>
    </citation>
    <scope>NUCLEOTIDE SEQUENCE</scope>
    <source>
        <strain evidence="1">MA461A</strain>
    </source>
</reference>
<comment type="caution">
    <text evidence="1">The sequence shown here is derived from an EMBL/GenBank/DDBJ whole genome shotgun (WGS) entry which is preliminary data.</text>
</comment>
<sequence>MSNIQFITKDTYKDIREQFIKCFYDTQSELTIEQQYYEYDNNKSDKYKDNIEKLQEIIDEYKHVSNDRTFLFMFEIIDNFFTLFGNLFYETQETKYIQTLNFLENLFASDENDPNKQYMKEDPKEFETEIKFVKETFEWIVKNTYM</sequence>
<organism evidence="1 2">
    <name type="scientific">Racocetra persica</name>
    <dbReference type="NCBI Taxonomy" id="160502"/>
    <lineage>
        <taxon>Eukaryota</taxon>
        <taxon>Fungi</taxon>
        <taxon>Fungi incertae sedis</taxon>
        <taxon>Mucoromycota</taxon>
        <taxon>Glomeromycotina</taxon>
        <taxon>Glomeromycetes</taxon>
        <taxon>Diversisporales</taxon>
        <taxon>Gigasporaceae</taxon>
        <taxon>Racocetra</taxon>
    </lineage>
</organism>
<gene>
    <name evidence="1" type="ORF">RPERSI_LOCUS15836</name>
</gene>
<name>A0ACA9QVN4_9GLOM</name>
<protein>
    <submittedName>
        <fullName evidence="1">21801_t:CDS:1</fullName>
    </submittedName>
</protein>
<accession>A0ACA9QVN4</accession>
<dbReference type="Proteomes" id="UP000789920">
    <property type="component" value="Unassembled WGS sequence"/>
</dbReference>
<proteinExistence type="predicted"/>
<evidence type="ECO:0000313" key="2">
    <source>
        <dbReference type="Proteomes" id="UP000789920"/>
    </source>
</evidence>
<dbReference type="EMBL" id="CAJVQC010038492">
    <property type="protein sequence ID" value="CAG8766313.1"/>
    <property type="molecule type" value="Genomic_DNA"/>
</dbReference>